<evidence type="ECO:0008006" key="4">
    <source>
        <dbReference type="Google" id="ProtNLM"/>
    </source>
</evidence>
<evidence type="ECO:0000313" key="2">
    <source>
        <dbReference type="EMBL" id="QAY72584.1"/>
    </source>
</evidence>
<dbReference type="RefSeq" id="WP_129188953.1">
    <property type="nucleotide sequence ID" value="NZ_CP035491.1"/>
</dbReference>
<dbReference type="EMBL" id="CP035491">
    <property type="protein sequence ID" value="QAY72584.1"/>
    <property type="molecule type" value="Genomic_DNA"/>
</dbReference>
<keyword evidence="3" id="KW-1185">Reference proteome</keyword>
<gene>
    <name evidence="2" type="ORF">ET445_03715</name>
</gene>
<evidence type="ECO:0000256" key="1">
    <source>
        <dbReference type="SAM" id="MobiDB-lite"/>
    </source>
</evidence>
<proteinExistence type="predicted"/>
<dbReference type="AlphaFoldDB" id="A0A4P6F9X4"/>
<sequence>MTYQEFISLCRRYDRDQLLWLLYQASRTWNGETLLSNGRVKNVLPWTVAGTAAVLVCRGTSGGRRPTYADVELICNRFMHLVQPGLLNGIDDLARGLSRYVSQQAPHQRAGLAELSRPVALYAETDFPDGYAPRVMVDGWDDDLLGASVARFVSIGFCLWAAALRGSRYPFPWDERMLSVVDDMGGIEVFSAVTEAQFLTEIDVFKTARRAAVDAPGGTPNERFVREPFAYNPLVARPLVGGIVPGEWIAPCVQMIELRTSVQGVLYSGLERWGQRFTDDAGQLFEQYVGRQLRLIEHAEVIPEIVYQDGRNAKKTIDWFVVLPEAVILIECKNSVPTAAVREGLDGFGDAHQRLNKGIEQINKTVQLIRDGQLELSSIPADRPLIGLVVTLGNFDFANEVYIRAQMTQANVPVSIVGVDFIEQFVTLAGVDWPGFIGKAATLVLPTNVIEARNWIDGFMLGENPILKSAFESLPVIAALGESLPNTSSDVSSNSPEASSTTPLSQAPGSLGSQEDF</sequence>
<feature type="region of interest" description="Disordered" evidence="1">
    <location>
        <begin position="485"/>
        <end position="517"/>
    </location>
</feature>
<evidence type="ECO:0000313" key="3">
    <source>
        <dbReference type="Proteomes" id="UP000291259"/>
    </source>
</evidence>
<dbReference type="Proteomes" id="UP000291259">
    <property type="component" value="Chromosome"/>
</dbReference>
<protein>
    <recommendedName>
        <fullName evidence="4">NERD domain-containing protein</fullName>
    </recommendedName>
</protein>
<organism evidence="2 3">
    <name type="scientific">Agromyces protaetiae</name>
    <dbReference type="NCBI Taxonomy" id="2509455"/>
    <lineage>
        <taxon>Bacteria</taxon>
        <taxon>Bacillati</taxon>
        <taxon>Actinomycetota</taxon>
        <taxon>Actinomycetes</taxon>
        <taxon>Micrococcales</taxon>
        <taxon>Microbacteriaceae</taxon>
        <taxon>Agromyces</taxon>
    </lineage>
</organism>
<dbReference type="OrthoDB" id="3328874at2"/>
<dbReference type="KEGG" id="agf:ET445_03715"/>
<reference evidence="2 3" key="1">
    <citation type="submission" date="2019-01" db="EMBL/GenBank/DDBJ databases">
        <title>Genome sequencing of strain FW100M-8.</title>
        <authorList>
            <person name="Heo J."/>
            <person name="Kim S.-J."/>
            <person name="Kim J.-S."/>
            <person name="Hong S.-B."/>
            <person name="Kwon S.-W."/>
        </authorList>
    </citation>
    <scope>NUCLEOTIDE SEQUENCE [LARGE SCALE GENOMIC DNA]</scope>
    <source>
        <strain evidence="2 3">FW100M-8</strain>
    </source>
</reference>
<name>A0A4P6F9X4_9MICO</name>
<accession>A0A4P6F9X4</accession>